<accession>A0A3G1KP74</accession>
<sequence>MPQEVILSGDALEKIIYIADKVDSLVSTVTEIHVLLYFLVVIGSAVLIVWFFLLRPIWKMFM</sequence>
<keyword evidence="1" id="KW-1133">Transmembrane helix</keyword>
<reference evidence="2 3" key="1">
    <citation type="submission" date="2016-10" db="EMBL/GenBank/DDBJ databases">
        <title>Complete Genome Sequence of Peptococcaceae strain DCMF.</title>
        <authorList>
            <person name="Edwards R.J."/>
            <person name="Holland S.I."/>
            <person name="Deshpande N.P."/>
            <person name="Wong Y.K."/>
            <person name="Ertan H."/>
            <person name="Manefield M."/>
            <person name="Russell T.L."/>
            <person name="Lee M.J."/>
        </authorList>
    </citation>
    <scope>NUCLEOTIDE SEQUENCE [LARGE SCALE GENOMIC DNA]</scope>
    <source>
        <strain evidence="2 3">DCMF</strain>
    </source>
</reference>
<name>A0A3G1KP74_FORW1</name>
<keyword evidence="1" id="KW-0472">Membrane</keyword>
<feature type="transmembrane region" description="Helical" evidence="1">
    <location>
        <begin position="34"/>
        <end position="54"/>
    </location>
</feature>
<dbReference type="KEGG" id="fwa:DCMF_05205"/>
<dbReference type="Proteomes" id="UP000323521">
    <property type="component" value="Chromosome"/>
</dbReference>
<keyword evidence="1" id="KW-0812">Transmembrane</keyword>
<dbReference type="EMBL" id="CP017634">
    <property type="protein sequence ID" value="ATW24264.1"/>
    <property type="molecule type" value="Genomic_DNA"/>
</dbReference>
<evidence type="ECO:0000313" key="2">
    <source>
        <dbReference type="EMBL" id="ATW24264.1"/>
    </source>
</evidence>
<protein>
    <submittedName>
        <fullName evidence="2">Uncharacterized protein</fullName>
    </submittedName>
</protein>
<evidence type="ECO:0000256" key="1">
    <source>
        <dbReference type="SAM" id="Phobius"/>
    </source>
</evidence>
<evidence type="ECO:0000313" key="3">
    <source>
        <dbReference type="Proteomes" id="UP000323521"/>
    </source>
</evidence>
<keyword evidence="3" id="KW-1185">Reference proteome</keyword>
<proteinExistence type="predicted"/>
<dbReference type="AlphaFoldDB" id="A0A3G1KP74"/>
<gene>
    <name evidence="2" type="ORF">DCMF_05205</name>
</gene>
<organism evidence="2 3">
    <name type="scientific">Formimonas warabiya</name>
    <dbReference type="NCBI Taxonomy" id="1761012"/>
    <lineage>
        <taxon>Bacteria</taxon>
        <taxon>Bacillati</taxon>
        <taxon>Bacillota</taxon>
        <taxon>Clostridia</taxon>
        <taxon>Eubacteriales</taxon>
        <taxon>Peptococcaceae</taxon>
        <taxon>Candidatus Formimonas</taxon>
    </lineage>
</organism>